<evidence type="ECO:0000313" key="2">
    <source>
        <dbReference type="EMBL" id="KAL0130531.1"/>
    </source>
</evidence>
<feature type="compositionally biased region" description="Acidic residues" evidence="1">
    <location>
        <begin position="81"/>
        <end position="95"/>
    </location>
</feature>
<proteinExistence type="predicted"/>
<dbReference type="AlphaFoldDB" id="A0AAW2GTI4"/>
<accession>A0AAW2GTI4</accession>
<evidence type="ECO:0000313" key="3">
    <source>
        <dbReference type="Proteomes" id="UP001430953"/>
    </source>
</evidence>
<dbReference type="EMBL" id="JADYXP020000002">
    <property type="protein sequence ID" value="KAL0130531.1"/>
    <property type="molecule type" value="Genomic_DNA"/>
</dbReference>
<evidence type="ECO:0000256" key="1">
    <source>
        <dbReference type="SAM" id="MobiDB-lite"/>
    </source>
</evidence>
<gene>
    <name evidence="2" type="ORF">PUN28_002276</name>
</gene>
<organism evidence="2 3">
    <name type="scientific">Cardiocondyla obscurior</name>
    <dbReference type="NCBI Taxonomy" id="286306"/>
    <lineage>
        <taxon>Eukaryota</taxon>
        <taxon>Metazoa</taxon>
        <taxon>Ecdysozoa</taxon>
        <taxon>Arthropoda</taxon>
        <taxon>Hexapoda</taxon>
        <taxon>Insecta</taxon>
        <taxon>Pterygota</taxon>
        <taxon>Neoptera</taxon>
        <taxon>Endopterygota</taxon>
        <taxon>Hymenoptera</taxon>
        <taxon>Apocrita</taxon>
        <taxon>Aculeata</taxon>
        <taxon>Formicoidea</taxon>
        <taxon>Formicidae</taxon>
        <taxon>Myrmicinae</taxon>
        <taxon>Cardiocondyla</taxon>
    </lineage>
</organism>
<dbReference type="Proteomes" id="UP001430953">
    <property type="component" value="Unassembled WGS sequence"/>
</dbReference>
<name>A0AAW2GTI4_9HYME</name>
<feature type="region of interest" description="Disordered" evidence="1">
    <location>
        <begin position="63"/>
        <end position="95"/>
    </location>
</feature>
<keyword evidence="3" id="KW-1185">Reference proteome</keyword>
<feature type="region of interest" description="Disordered" evidence="1">
    <location>
        <begin position="1"/>
        <end position="28"/>
    </location>
</feature>
<sequence length="95" mass="10711">MRFSRGLAAPLARGSSVPRRGEKKKKKSECKVNLGAEITILAFNRLFRHLTQRSNRLYLHSRSAESRSAGGVYRTAAAISAEDDEDEDEEEEEEE</sequence>
<reference evidence="2 3" key="1">
    <citation type="submission" date="2023-03" db="EMBL/GenBank/DDBJ databases">
        <title>High recombination rates correlate with genetic variation in Cardiocondyla obscurior ants.</title>
        <authorList>
            <person name="Errbii M."/>
        </authorList>
    </citation>
    <scope>NUCLEOTIDE SEQUENCE [LARGE SCALE GENOMIC DNA]</scope>
    <source>
        <strain evidence="2">Alpha-2009</strain>
        <tissue evidence="2">Whole body</tissue>
    </source>
</reference>
<comment type="caution">
    <text evidence="2">The sequence shown here is derived from an EMBL/GenBank/DDBJ whole genome shotgun (WGS) entry which is preliminary data.</text>
</comment>
<protein>
    <submittedName>
        <fullName evidence="2">Uncharacterized protein</fullName>
    </submittedName>
</protein>